<sequence>EVNDYYPFGGLMASSVGDVQPYKYNGKELDRKGGLDWYDYGARMYDAVLGRWHVVDPMAESYIGLSPYSYCDSNPVNRIDPDGMDYWSTNDRNQIFSFINAVNTGMTQFDFSGWHHATDAEFLDDLVYNDEKKKFYSSYSEIINGEVNVIGISFDANIKPVTFSGFGYKGAFVYEPLEGFLLKAKHFWEGTQYFDGITTWEVNLDGRITGLAPKIGYPPLVGKVKGFKVGIGKSSTKGMPHGDGGRALTQAEKRIMELEKQLQTATGKEKKELTKKIINIRKNAERKAKGETHWRK</sequence>
<dbReference type="Proteomes" id="UP000298073">
    <property type="component" value="Unassembled WGS sequence"/>
</dbReference>
<feature type="non-terminal residue" evidence="1">
    <location>
        <position position="1"/>
    </location>
</feature>
<organism evidence="1 2">
    <name type="scientific">Bacteroides acidifaciens</name>
    <dbReference type="NCBI Taxonomy" id="85831"/>
    <lineage>
        <taxon>Bacteria</taxon>
        <taxon>Pseudomonadati</taxon>
        <taxon>Bacteroidota</taxon>
        <taxon>Bacteroidia</taxon>
        <taxon>Bacteroidales</taxon>
        <taxon>Bacteroidaceae</taxon>
        <taxon>Bacteroides</taxon>
    </lineage>
</organism>
<protein>
    <submittedName>
        <fullName evidence="1">RHS repeat-associated core domain-containing protein</fullName>
    </submittedName>
</protein>
<dbReference type="Gene3D" id="2.180.10.10">
    <property type="entry name" value="RHS repeat-associated core"/>
    <property type="match status" value="1"/>
</dbReference>
<reference evidence="1 2" key="1">
    <citation type="submission" date="2019-03" db="EMBL/GenBank/DDBJ databases">
        <title>Diversity of the mouse oral microbiome.</title>
        <authorList>
            <person name="Joseph S."/>
            <person name="Aduse-Opoku J."/>
            <person name="Curtis M."/>
            <person name="Wade W."/>
            <person name="Hashim A."/>
        </authorList>
    </citation>
    <scope>NUCLEOTIDE SEQUENCE [LARGE SCALE GENOMIC DNA]</scope>
    <source>
        <strain evidence="1 2">P2318</strain>
    </source>
</reference>
<proteinExistence type="predicted"/>
<comment type="caution">
    <text evidence="1">The sequence shown here is derived from an EMBL/GenBank/DDBJ whole genome shotgun (WGS) entry which is preliminary data.</text>
</comment>
<dbReference type="InterPro" id="IPR050708">
    <property type="entry name" value="T6SS_VgrG/RHS"/>
</dbReference>
<dbReference type="AlphaFoldDB" id="A0A8H0D1H6"/>
<dbReference type="RefSeq" id="WP_135038917.1">
    <property type="nucleotide sequence ID" value="NZ_JADGKQ010000042.1"/>
</dbReference>
<dbReference type="InterPro" id="IPR022385">
    <property type="entry name" value="Rhs_assc_core"/>
</dbReference>
<name>A0A8H0D1H6_9BACE</name>
<accession>A0A8H0D1H6</accession>
<dbReference type="PANTHER" id="PTHR32305:SF15">
    <property type="entry name" value="PROTEIN RHSA-RELATED"/>
    <property type="match status" value="1"/>
</dbReference>
<evidence type="ECO:0000313" key="1">
    <source>
        <dbReference type="EMBL" id="TFU46888.1"/>
    </source>
</evidence>
<evidence type="ECO:0000313" key="2">
    <source>
        <dbReference type="Proteomes" id="UP000298073"/>
    </source>
</evidence>
<dbReference type="EMBL" id="SPPV01000042">
    <property type="protein sequence ID" value="TFU46888.1"/>
    <property type="molecule type" value="Genomic_DNA"/>
</dbReference>
<gene>
    <name evidence="1" type="ORF">E4T97_16010</name>
</gene>
<dbReference type="PANTHER" id="PTHR32305">
    <property type="match status" value="1"/>
</dbReference>
<dbReference type="NCBIfam" id="TIGR03696">
    <property type="entry name" value="Rhs_assc_core"/>
    <property type="match status" value="1"/>
</dbReference>